<sequence>MFNKNDSDNVCLMCGDPVIRGYDGAYLMIYDNTKSLMTRFDDLQKNVCKFQVRCVTASSFIDDKLDSPIWVDWCGIGFHQHSSGARPEKFFRNWVVGQRLDKIGERGQGYADIIGITVDSGYRQFPYLGEDTSSWNSHVPEPACTPDYEIWSEGGMIKFRSYCCGWAVDFIPNGRCTCVKIYSQNGNENIESFKGQMDGLCGNMDGDRHNDWRKCLTGEAVEENKVSSLEEIAESCKDGDNDGQSYIGGTKLLSL</sequence>
<protein>
    <submittedName>
        <fullName evidence="1">Uncharacterized protein</fullName>
    </submittedName>
</protein>
<accession>A0AAD9IX29</accession>
<dbReference type="EMBL" id="JAODUP010000993">
    <property type="protein sequence ID" value="KAK2142143.1"/>
    <property type="molecule type" value="Genomic_DNA"/>
</dbReference>
<comment type="caution">
    <text evidence="1">The sequence shown here is derived from an EMBL/GenBank/DDBJ whole genome shotgun (WGS) entry which is preliminary data.</text>
</comment>
<dbReference type="Proteomes" id="UP001208570">
    <property type="component" value="Unassembled WGS sequence"/>
</dbReference>
<keyword evidence="2" id="KW-1185">Reference proteome</keyword>
<organism evidence="1 2">
    <name type="scientific">Paralvinella palmiformis</name>
    <dbReference type="NCBI Taxonomy" id="53620"/>
    <lineage>
        <taxon>Eukaryota</taxon>
        <taxon>Metazoa</taxon>
        <taxon>Spiralia</taxon>
        <taxon>Lophotrochozoa</taxon>
        <taxon>Annelida</taxon>
        <taxon>Polychaeta</taxon>
        <taxon>Sedentaria</taxon>
        <taxon>Canalipalpata</taxon>
        <taxon>Terebellida</taxon>
        <taxon>Terebelliformia</taxon>
        <taxon>Alvinellidae</taxon>
        <taxon>Paralvinella</taxon>
    </lineage>
</organism>
<evidence type="ECO:0000313" key="1">
    <source>
        <dbReference type="EMBL" id="KAK2142143.1"/>
    </source>
</evidence>
<gene>
    <name evidence="1" type="ORF">LSH36_993g00013</name>
</gene>
<reference evidence="1" key="1">
    <citation type="journal article" date="2023" name="Mol. Biol. Evol.">
        <title>Third-Generation Sequencing Reveals the Adaptive Role of the Epigenome in Three Deep-Sea Polychaetes.</title>
        <authorList>
            <person name="Perez M."/>
            <person name="Aroh O."/>
            <person name="Sun Y."/>
            <person name="Lan Y."/>
            <person name="Juniper S.K."/>
            <person name="Young C.R."/>
            <person name="Angers B."/>
            <person name="Qian P.Y."/>
        </authorList>
    </citation>
    <scope>NUCLEOTIDE SEQUENCE</scope>
    <source>
        <strain evidence="1">P08H-3</strain>
    </source>
</reference>
<name>A0AAD9IX29_9ANNE</name>
<dbReference type="AlphaFoldDB" id="A0AAD9IX29"/>
<evidence type="ECO:0000313" key="2">
    <source>
        <dbReference type="Proteomes" id="UP001208570"/>
    </source>
</evidence>
<proteinExistence type="predicted"/>